<name>A0A848NU80_9BURK</name>
<proteinExistence type="predicted"/>
<sequence>GGGGGRGGGGAGPCGRAPGGRRWGGVGAGGGTGSGGRVGGEAEAYAPGRPMDRHLILRPGSLLDASGAQALVDLPGRGATLLAYNGGSIVLASANSLYLDGDLRAMAGGPGAVGGTLGVALAPAFYQRNLAEAAVLTPRVLTLSRQTGASLLRAGVRPVALGARRPQGPVR</sequence>
<feature type="non-terminal residue" evidence="2">
    <location>
        <position position="171"/>
    </location>
</feature>
<evidence type="ECO:0000256" key="1">
    <source>
        <dbReference type="SAM" id="MobiDB-lite"/>
    </source>
</evidence>
<feature type="non-terminal residue" evidence="2">
    <location>
        <position position="1"/>
    </location>
</feature>
<dbReference type="Proteomes" id="UP000542405">
    <property type="component" value="Unassembled WGS sequence"/>
</dbReference>
<dbReference type="RefSeq" id="WP_429861192.1">
    <property type="nucleotide sequence ID" value="NZ_JABBZE010001142.1"/>
</dbReference>
<dbReference type="AlphaFoldDB" id="A0A848NU80"/>
<evidence type="ECO:0000313" key="2">
    <source>
        <dbReference type="EMBL" id="NMU94013.1"/>
    </source>
</evidence>
<protein>
    <submittedName>
        <fullName evidence="2">Uncharacterized protein</fullName>
    </submittedName>
</protein>
<reference evidence="2 3" key="1">
    <citation type="submission" date="2020-04" db="EMBL/GenBank/DDBJ databases">
        <title>Achromobacter ruhlandii genome sequencing and assembly.</title>
        <authorList>
            <person name="Martins R.C.R."/>
            <person name="Perdigao-Neto L.V."/>
            <person name="Levin A.S.S."/>
            <person name="Costa S.F."/>
        </authorList>
    </citation>
    <scope>NUCLEOTIDE SEQUENCE [LARGE SCALE GENOMIC DNA]</scope>
    <source>
        <strain evidence="2 3">9035ralo</strain>
    </source>
</reference>
<comment type="caution">
    <text evidence="2">The sequence shown here is derived from an EMBL/GenBank/DDBJ whole genome shotgun (WGS) entry which is preliminary data.</text>
</comment>
<gene>
    <name evidence="2" type="ORF">HGQ98_33325</name>
</gene>
<dbReference type="EMBL" id="JABBZE010001142">
    <property type="protein sequence ID" value="NMU94013.1"/>
    <property type="molecule type" value="Genomic_DNA"/>
</dbReference>
<feature type="region of interest" description="Disordered" evidence="1">
    <location>
        <begin position="1"/>
        <end position="42"/>
    </location>
</feature>
<organism evidence="2 3">
    <name type="scientific">Achromobacter ruhlandii</name>
    <dbReference type="NCBI Taxonomy" id="72557"/>
    <lineage>
        <taxon>Bacteria</taxon>
        <taxon>Pseudomonadati</taxon>
        <taxon>Pseudomonadota</taxon>
        <taxon>Betaproteobacteria</taxon>
        <taxon>Burkholderiales</taxon>
        <taxon>Alcaligenaceae</taxon>
        <taxon>Achromobacter</taxon>
    </lineage>
</organism>
<feature type="compositionally biased region" description="Gly residues" evidence="1">
    <location>
        <begin position="1"/>
        <end position="39"/>
    </location>
</feature>
<accession>A0A848NU80</accession>
<evidence type="ECO:0000313" key="3">
    <source>
        <dbReference type="Proteomes" id="UP000542405"/>
    </source>
</evidence>